<feature type="domain" description="C2H2-type" evidence="7">
    <location>
        <begin position="1000"/>
        <end position="1027"/>
    </location>
</feature>
<feature type="domain" description="C2H2-type" evidence="7">
    <location>
        <begin position="1576"/>
        <end position="1603"/>
    </location>
</feature>
<sequence length="1960" mass="224511">MSTSEEKFLCNTCNYEAASQHILARHIAIAHSAKVFSCPLCPFVSRYQANLYRHKRVIHGIRRTSTCDLCGYVAPNEASLCYHKESFHQQVVVKEKKHYENQRKIHLEGEYHIGRGGNVNNNELLSLPLSLPANEKNESDELMNKNFGSSLCNSNIIAGTQGFENSLELLEEASFFDSMPSTSVGSSLGGSELGPVRIRRKYTCELCNLVTINPREFLYHRQQVHRERITVYECPYCLYASKHFQKLQRHCGMVHQKVLKPFGGNKLKDLEKLTMMNKPVVESEQSKEYSEQRNMVPIESIALKCTKENYQCSKCHFRAKSKMILIQHEKISHLKKKFFRCLQCDYVTNEKARYTKHCKYHSLPKVKCEFCNFTTTYKWNLDRHMKNHLHDEMFKCGKCSYTCHSEQALKSHTLQHHDSSLGEQMDEIEKKNLRTSSANEEERSSSIEEQQPGNSKETCNSQSTEKDSLTIVTEEKTIDSSDSNFAVKQGKVYKKNYKCSYCSYRAAWPSDLKKHESCHISKKLHSCPICGMGFDMLPSLAHHLRHLHENSDQANSIAYVIEMVSSGQANKKMPILKTLLSECLGEEMQSSGRVQPASDSSENSLASSSYDMQVQTPRMSASLQNFKSDKPMPTCAVCGYKTRWMSELEKHRRVHSGEKPFKCTYCNYRCKWRGDLTRHIQKYHPEKPVGPLVNKKPVLKMKIKNPRSSLPTISSYITSENVSKSETVEHKDQNKPSIFSVEGVSHMQPTSLKKSNIEISVNQDMPLDLSISAKRLNSKIQEESGEENVPGKSLKTYSDAEEISVDSVKNTKSEVKQTGQEYAINSSLVTTKIVKKYQCAYCPFITRTASRFHVHIVQHFNRKPFMCSACCYKSNWQWDITKHIKMKMVRDGNHQGATCLLTDETGRRDYEKYKDFLIDVPLEMKSSKNKDCVLSDSTESFDANEYSMNSDQNSPDLNGNMVSIVVTPDIPFPVEDFNEQALQIDSATTESTVRPETKYFYCSHCNFQHIAKKVVVSHMAVHAGLKPFRCRSCGLVSNWRHVILRHIKSRHEGNLEDLEERITVSQQGRNLYLSEVHSGDKDLSFPSEPTSELLSCQVCPYTCVKHSHMKLHMKQHQPREGAVFKCLYCPYYVKFRKPLRRHMKLHTEASENCQASQKCHSLENDSTALTYSKNKMEIYQNVVQVTKSSLPRKPATHIYTGIAAMFKKYSCDGCPYKTDNRSQFLYHKQFHRPNSLASHRCTVCSYWAKRQHLIIQHMKVHKDDNSSEPSQTKLGQEDKEKQEEKPADDKSEGSKIKMYKCHYCPMTSKHRTNVLSHEAMHEKDSPSKFACPLCNYHCNNLGVLSGHLKLHQESEVDQFLNSASRGVESWNEKEPVPLKQKSTDRNLSLANNSDPLGAASSKGSLIMVRKKVFSYFCTKCPAVFKSTADFKIHKSFHGSNYPFSCPHCDYRAKHKPHLHKHFFVHTPAYAAKREASFGPPVEKFQENNSVQDQKLASEDSVPVESLVDNINGKLEQNPNSIGQLLLHEEAETRSFCDRHEIQSSQKLHECLFCPAKLYKQSTLQFHMQLHDGNGSLACSSCSYAVDSIDNLTTHVRLHSKDFDVFKKVESKTQTVHSCPKCPAVFTKIARYERHITLHGQSNRYTCDKCDYSVKFAANLQKHKPVHERGQIQTYAKNVSSLFNKEPELFKAQPSLTDYINLQVNELPEEREKKLFHCDRCPYVNQRKDAVQSHQKRHGATGGVSCPYCDYTTMQPSCLRDHMRSHLQPQALLKAQSFLKYDTMEIWIIEDETKDLFFRDRGQSFTDDRFLSPFEETSIEGPSNSSTIALLNSNVGVNESDELAEEHVKTVGKIRENRSSVAEEETLESVIKMDLPIEGEDTNKSILTVVVPNKIENKIKVIKDALSQHNKLEVVLTDVLENVLMNHPEKEKMKYQTKMVIKMTKKIVKKTIMKIVTWNRG</sequence>
<evidence type="ECO:0000256" key="1">
    <source>
        <dbReference type="ARBA" id="ARBA00022723"/>
    </source>
</evidence>
<evidence type="ECO:0000259" key="7">
    <source>
        <dbReference type="PROSITE" id="PS50157"/>
    </source>
</evidence>
<feature type="compositionally biased region" description="Basic and acidic residues" evidence="6">
    <location>
        <begin position="1275"/>
        <end position="1293"/>
    </location>
</feature>
<reference evidence="9" key="1">
    <citation type="submission" date="2025-08" db="UniProtKB">
        <authorList>
            <consortium name="RefSeq"/>
        </authorList>
    </citation>
    <scope>IDENTIFICATION</scope>
    <source>
        <tissue evidence="9">Muscle</tissue>
    </source>
</reference>
<dbReference type="Gene3D" id="3.30.160.60">
    <property type="entry name" value="Classic Zinc Finger"/>
    <property type="match status" value="16"/>
</dbReference>
<feature type="domain" description="C2H2-type" evidence="7">
    <location>
        <begin position="1299"/>
        <end position="1326"/>
    </location>
</feature>
<keyword evidence="4" id="KW-0862">Zinc</keyword>
<evidence type="ECO:0000256" key="3">
    <source>
        <dbReference type="ARBA" id="ARBA00022771"/>
    </source>
</evidence>
<dbReference type="SUPFAM" id="SSF57667">
    <property type="entry name" value="beta-beta-alpha zinc fingers"/>
    <property type="match status" value="9"/>
</dbReference>
<feature type="compositionally biased region" description="Low complexity" evidence="6">
    <location>
        <begin position="598"/>
        <end position="609"/>
    </location>
</feature>
<organism evidence="8 9">
    <name type="scientific">Limulus polyphemus</name>
    <name type="common">Atlantic horseshoe crab</name>
    <dbReference type="NCBI Taxonomy" id="6850"/>
    <lineage>
        <taxon>Eukaryota</taxon>
        <taxon>Metazoa</taxon>
        <taxon>Ecdysozoa</taxon>
        <taxon>Arthropoda</taxon>
        <taxon>Chelicerata</taxon>
        <taxon>Merostomata</taxon>
        <taxon>Xiphosura</taxon>
        <taxon>Limulidae</taxon>
        <taxon>Limulus</taxon>
    </lineage>
</organism>
<feature type="domain" description="C2H2-type" evidence="7">
    <location>
        <begin position="1415"/>
        <end position="1442"/>
    </location>
</feature>
<dbReference type="PANTHER" id="PTHR24403">
    <property type="entry name" value="ZINC FINGER PROTEIN"/>
    <property type="match status" value="1"/>
</dbReference>
<accession>A0ABM1SBP5</accession>
<dbReference type="GeneID" id="106458977"/>
<feature type="compositionally biased region" description="Polar residues" evidence="6">
    <location>
        <begin position="1385"/>
        <end position="1394"/>
    </location>
</feature>
<proteinExistence type="predicted"/>
<feature type="region of interest" description="Disordered" evidence="6">
    <location>
        <begin position="1259"/>
        <end position="1293"/>
    </location>
</feature>
<keyword evidence="1" id="KW-0479">Metal-binding</keyword>
<dbReference type="InterPro" id="IPR013087">
    <property type="entry name" value="Znf_C2H2_type"/>
</dbReference>
<feature type="domain" description="C2H2-type" evidence="7">
    <location>
        <begin position="633"/>
        <end position="660"/>
    </location>
</feature>
<evidence type="ECO:0000313" key="8">
    <source>
        <dbReference type="Proteomes" id="UP000694941"/>
    </source>
</evidence>
<dbReference type="Pfam" id="PF00096">
    <property type="entry name" value="zf-C2H2"/>
    <property type="match status" value="1"/>
</dbReference>
<feature type="region of interest" description="Disordered" evidence="6">
    <location>
        <begin position="1370"/>
        <end position="1394"/>
    </location>
</feature>
<dbReference type="PROSITE" id="PS50157">
    <property type="entry name" value="ZINC_FINGER_C2H2_2"/>
    <property type="match status" value="11"/>
</dbReference>
<dbReference type="SMART" id="SM00355">
    <property type="entry name" value="ZnF_C2H2"/>
    <property type="match status" value="31"/>
</dbReference>
<feature type="domain" description="C2H2-type" evidence="7">
    <location>
        <begin position="497"/>
        <end position="524"/>
    </location>
</feature>
<evidence type="ECO:0000256" key="2">
    <source>
        <dbReference type="ARBA" id="ARBA00022737"/>
    </source>
</evidence>
<evidence type="ECO:0000256" key="5">
    <source>
        <dbReference type="PROSITE-ProRule" id="PRU00042"/>
    </source>
</evidence>
<dbReference type="PROSITE" id="PS00028">
    <property type="entry name" value="ZINC_FINGER_C2H2_1"/>
    <property type="match status" value="10"/>
</dbReference>
<evidence type="ECO:0000256" key="6">
    <source>
        <dbReference type="SAM" id="MobiDB-lite"/>
    </source>
</evidence>
<feature type="domain" description="C2H2-type" evidence="7">
    <location>
        <begin position="1644"/>
        <end position="1671"/>
    </location>
</feature>
<feature type="domain" description="C2H2-type" evidence="7">
    <location>
        <begin position="525"/>
        <end position="553"/>
    </location>
</feature>
<feature type="domain" description="C2H2-type" evidence="7">
    <location>
        <begin position="661"/>
        <end position="688"/>
    </location>
</feature>
<feature type="compositionally biased region" description="Basic and acidic residues" evidence="6">
    <location>
        <begin position="1370"/>
        <end position="1384"/>
    </location>
</feature>
<keyword evidence="3 5" id="KW-0863">Zinc-finger</keyword>
<feature type="region of interest" description="Disordered" evidence="6">
    <location>
        <begin position="589"/>
        <end position="611"/>
    </location>
</feature>
<evidence type="ECO:0000256" key="4">
    <source>
        <dbReference type="ARBA" id="ARBA00022833"/>
    </source>
</evidence>
<evidence type="ECO:0000313" key="9">
    <source>
        <dbReference type="RefSeq" id="XP_022241050.1"/>
    </source>
</evidence>
<protein>
    <submittedName>
        <fullName evidence="9">Zinc finger protein Xfin-like</fullName>
    </submittedName>
</protein>
<name>A0ABM1SBP5_LIMPO</name>
<feature type="domain" description="C2H2-type" evidence="7">
    <location>
        <begin position="1124"/>
        <end position="1151"/>
    </location>
</feature>
<dbReference type="PANTHER" id="PTHR24403:SF67">
    <property type="entry name" value="FI01116P-RELATED"/>
    <property type="match status" value="1"/>
</dbReference>
<feature type="compositionally biased region" description="Polar residues" evidence="6">
    <location>
        <begin position="451"/>
        <end position="463"/>
    </location>
</feature>
<feature type="domain" description="C2H2-type" evidence="7">
    <location>
        <begin position="36"/>
        <end position="64"/>
    </location>
</feature>
<dbReference type="InterPro" id="IPR050688">
    <property type="entry name" value="Zinc_finger/UBP_domain"/>
</dbReference>
<dbReference type="InterPro" id="IPR036236">
    <property type="entry name" value="Znf_C2H2_sf"/>
</dbReference>
<keyword evidence="8" id="KW-1185">Reference proteome</keyword>
<gene>
    <name evidence="9" type="primary">LOC106458977</name>
</gene>
<dbReference type="Proteomes" id="UP000694941">
    <property type="component" value="Unplaced"/>
</dbReference>
<feature type="region of interest" description="Disordered" evidence="6">
    <location>
        <begin position="432"/>
        <end position="467"/>
    </location>
</feature>
<keyword evidence="2" id="KW-0677">Repeat</keyword>
<dbReference type="RefSeq" id="XP_022241050.1">
    <property type="nucleotide sequence ID" value="XM_022385342.1"/>
</dbReference>